<evidence type="ECO:0000256" key="5">
    <source>
        <dbReference type="SAM" id="MobiDB-lite"/>
    </source>
</evidence>
<dbReference type="InterPro" id="IPR007627">
    <property type="entry name" value="RNA_pol_sigma70_r2"/>
</dbReference>
<organism evidence="8 9">
    <name type="scientific">Desulfomonile tiedjei (strain ATCC 49306 / DSM 6799 / DCB-1)</name>
    <dbReference type="NCBI Taxonomy" id="706587"/>
    <lineage>
        <taxon>Bacteria</taxon>
        <taxon>Pseudomonadati</taxon>
        <taxon>Thermodesulfobacteriota</taxon>
        <taxon>Desulfomonilia</taxon>
        <taxon>Desulfomonilales</taxon>
        <taxon>Desulfomonilaceae</taxon>
        <taxon>Desulfomonile</taxon>
    </lineage>
</organism>
<evidence type="ECO:0000256" key="1">
    <source>
        <dbReference type="ARBA" id="ARBA00010641"/>
    </source>
</evidence>
<dbReference type="InterPro" id="IPR013249">
    <property type="entry name" value="RNA_pol_sigma70_r4_t2"/>
</dbReference>
<keyword evidence="9" id="KW-1185">Reference proteome</keyword>
<dbReference type="AlphaFoldDB" id="I4C3V2"/>
<feature type="domain" description="RNA polymerase sigma factor 70 region 4 type 2" evidence="7">
    <location>
        <begin position="137"/>
        <end position="187"/>
    </location>
</feature>
<evidence type="ECO:0000313" key="8">
    <source>
        <dbReference type="EMBL" id="AFM24243.1"/>
    </source>
</evidence>
<dbReference type="KEGG" id="dti:Desti_1531"/>
<evidence type="ECO:0000256" key="3">
    <source>
        <dbReference type="ARBA" id="ARBA00023082"/>
    </source>
</evidence>
<feature type="compositionally biased region" description="Basic and acidic residues" evidence="5">
    <location>
        <begin position="96"/>
        <end position="110"/>
    </location>
</feature>
<accession>I4C3V2</accession>
<dbReference type="NCBIfam" id="TIGR02937">
    <property type="entry name" value="sigma70-ECF"/>
    <property type="match status" value="1"/>
</dbReference>
<dbReference type="Gene3D" id="1.10.10.10">
    <property type="entry name" value="Winged helix-like DNA-binding domain superfamily/Winged helix DNA-binding domain"/>
    <property type="match status" value="1"/>
</dbReference>
<dbReference type="SUPFAM" id="SSF88946">
    <property type="entry name" value="Sigma2 domain of RNA polymerase sigma factors"/>
    <property type="match status" value="1"/>
</dbReference>
<sequence>MSLYGKTPDIDLVQECLKGSQTAWNEFYTRFLGLVKNIVRRNTGSSPQDIEDLTQSAFLELASALKSFVPGNSLTGFICTVAQRVAVDEFRKTKASKRDARTEPVDHHDGEDENSTIVISNSVSQDRQLERAQLAAQLRRALTGLDPRCRELIELRYMQELPFSEVSQLMGATENTVTVQTKRCLDKLKTAYKDMELRGTSRENT</sequence>
<dbReference type="InterPro" id="IPR039425">
    <property type="entry name" value="RNA_pol_sigma-70-like"/>
</dbReference>
<feature type="region of interest" description="Disordered" evidence="5">
    <location>
        <begin position="96"/>
        <end position="116"/>
    </location>
</feature>
<evidence type="ECO:0000313" key="9">
    <source>
        <dbReference type="Proteomes" id="UP000006055"/>
    </source>
</evidence>
<protein>
    <submittedName>
        <fullName evidence="8">RNA polymerase sigma factor, sigma-70 family</fullName>
    </submittedName>
</protein>
<dbReference type="Pfam" id="PF08281">
    <property type="entry name" value="Sigma70_r4_2"/>
    <property type="match status" value="1"/>
</dbReference>
<dbReference type="Pfam" id="PF04542">
    <property type="entry name" value="Sigma70_r2"/>
    <property type="match status" value="1"/>
</dbReference>
<dbReference type="Gene3D" id="1.10.1740.10">
    <property type="match status" value="1"/>
</dbReference>
<dbReference type="HOGENOM" id="CLU_047691_3_0_7"/>
<dbReference type="GO" id="GO:0006352">
    <property type="term" value="P:DNA-templated transcription initiation"/>
    <property type="evidence" value="ECO:0007669"/>
    <property type="project" value="InterPro"/>
</dbReference>
<proteinExistence type="inferred from homology"/>
<dbReference type="eggNOG" id="COG1595">
    <property type="taxonomic scope" value="Bacteria"/>
</dbReference>
<gene>
    <name evidence="8" type="ordered locus">Desti_1531</name>
</gene>
<evidence type="ECO:0000256" key="4">
    <source>
        <dbReference type="ARBA" id="ARBA00023163"/>
    </source>
</evidence>
<dbReference type="InterPro" id="IPR036388">
    <property type="entry name" value="WH-like_DNA-bd_sf"/>
</dbReference>
<comment type="similarity">
    <text evidence="1">Belongs to the sigma-70 factor family. ECF subfamily.</text>
</comment>
<reference evidence="9" key="1">
    <citation type="submission" date="2012-06" db="EMBL/GenBank/DDBJ databases">
        <title>Complete sequence of chromosome of Desulfomonile tiedjei DSM 6799.</title>
        <authorList>
            <person name="Lucas S."/>
            <person name="Copeland A."/>
            <person name="Lapidus A."/>
            <person name="Glavina del Rio T."/>
            <person name="Dalin E."/>
            <person name="Tice H."/>
            <person name="Bruce D."/>
            <person name="Goodwin L."/>
            <person name="Pitluck S."/>
            <person name="Peters L."/>
            <person name="Ovchinnikova G."/>
            <person name="Zeytun A."/>
            <person name="Lu M."/>
            <person name="Kyrpides N."/>
            <person name="Mavromatis K."/>
            <person name="Ivanova N."/>
            <person name="Brettin T."/>
            <person name="Detter J.C."/>
            <person name="Han C."/>
            <person name="Larimer F."/>
            <person name="Land M."/>
            <person name="Hauser L."/>
            <person name="Markowitz V."/>
            <person name="Cheng J.-F."/>
            <person name="Hugenholtz P."/>
            <person name="Woyke T."/>
            <person name="Wu D."/>
            <person name="Spring S."/>
            <person name="Schroeder M."/>
            <person name="Brambilla E."/>
            <person name="Klenk H.-P."/>
            <person name="Eisen J.A."/>
        </authorList>
    </citation>
    <scope>NUCLEOTIDE SEQUENCE [LARGE SCALE GENOMIC DNA]</scope>
    <source>
        <strain evidence="9">ATCC 49306 / DSM 6799 / DCB-1</strain>
    </source>
</reference>
<dbReference type="SUPFAM" id="SSF88659">
    <property type="entry name" value="Sigma3 and sigma4 domains of RNA polymerase sigma factors"/>
    <property type="match status" value="1"/>
</dbReference>
<feature type="domain" description="RNA polymerase sigma-70 region 2" evidence="6">
    <location>
        <begin position="27"/>
        <end position="94"/>
    </location>
</feature>
<keyword evidence="4" id="KW-0804">Transcription</keyword>
<dbReference type="InterPro" id="IPR013325">
    <property type="entry name" value="RNA_pol_sigma_r2"/>
</dbReference>
<dbReference type="PANTHER" id="PTHR43133:SF51">
    <property type="entry name" value="RNA POLYMERASE SIGMA FACTOR"/>
    <property type="match status" value="1"/>
</dbReference>
<keyword evidence="3" id="KW-0731">Sigma factor</keyword>
<dbReference type="EMBL" id="CP003360">
    <property type="protein sequence ID" value="AFM24243.1"/>
    <property type="molecule type" value="Genomic_DNA"/>
</dbReference>
<evidence type="ECO:0000259" key="6">
    <source>
        <dbReference type="Pfam" id="PF04542"/>
    </source>
</evidence>
<dbReference type="Proteomes" id="UP000006055">
    <property type="component" value="Chromosome"/>
</dbReference>
<dbReference type="GO" id="GO:0016987">
    <property type="term" value="F:sigma factor activity"/>
    <property type="evidence" value="ECO:0007669"/>
    <property type="project" value="UniProtKB-KW"/>
</dbReference>
<keyword evidence="2" id="KW-0805">Transcription regulation</keyword>
<dbReference type="PANTHER" id="PTHR43133">
    <property type="entry name" value="RNA POLYMERASE ECF-TYPE SIGMA FACTO"/>
    <property type="match status" value="1"/>
</dbReference>
<evidence type="ECO:0000259" key="7">
    <source>
        <dbReference type="Pfam" id="PF08281"/>
    </source>
</evidence>
<dbReference type="InterPro" id="IPR014284">
    <property type="entry name" value="RNA_pol_sigma-70_dom"/>
</dbReference>
<dbReference type="STRING" id="706587.Desti_1531"/>
<name>I4C3V2_DESTA</name>
<dbReference type="RefSeq" id="WP_014809391.1">
    <property type="nucleotide sequence ID" value="NC_018025.1"/>
</dbReference>
<dbReference type="InterPro" id="IPR013324">
    <property type="entry name" value="RNA_pol_sigma_r3/r4-like"/>
</dbReference>
<dbReference type="OrthoDB" id="9784272at2"/>
<dbReference type="GO" id="GO:0003677">
    <property type="term" value="F:DNA binding"/>
    <property type="evidence" value="ECO:0007669"/>
    <property type="project" value="UniProtKB-KW"/>
</dbReference>
<evidence type="ECO:0000256" key="2">
    <source>
        <dbReference type="ARBA" id="ARBA00023015"/>
    </source>
</evidence>